<proteinExistence type="predicted"/>
<dbReference type="Gene3D" id="1.25.40.10">
    <property type="entry name" value="Tetratricopeptide repeat domain"/>
    <property type="match status" value="1"/>
</dbReference>
<name>C5CLS5_VARPS</name>
<protein>
    <submittedName>
        <fullName evidence="2">TPR repeat-containing protein</fullName>
    </submittedName>
</protein>
<dbReference type="SMART" id="SM00028">
    <property type="entry name" value="TPR"/>
    <property type="match status" value="2"/>
</dbReference>
<accession>C5CLS5</accession>
<evidence type="ECO:0000259" key="1">
    <source>
        <dbReference type="Pfam" id="PF10137"/>
    </source>
</evidence>
<dbReference type="HOGENOM" id="CLU_566984_0_0_4"/>
<gene>
    <name evidence="2" type="ordered locus">Vapar_2709</name>
</gene>
<evidence type="ECO:0000313" key="2">
    <source>
        <dbReference type="EMBL" id="ACS19332.1"/>
    </source>
</evidence>
<dbReference type="InterPro" id="IPR019302">
    <property type="entry name" value="CAP12/PCTIR_TIR_dom"/>
</dbReference>
<organism evidence="2">
    <name type="scientific">Variovorax paradoxus (strain S110)</name>
    <dbReference type="NCBI Taxonomy" id="543728"/>
    <lineage>
        <taxon>Bacteria</taxon>
        <taxon>Pseudomonadati</taxon>
        <taxon>Pseudomonadota</taxon>
        <taxon>Betaproteobacteria</taxon>
        <taxon>Burkholderiales</taxon>
        <taxon>Comamonadaceae</taxon>
        <taxon>Variovorax</taxon>
    </lineage>
</organism>
<dbReference type="InterPro" id="IPR019734">
    <property type="entry name" value="TPR_rpt"/>
</dbReference>
<dbReference type="InterPro" id="IPR011990">
    <property type="entry name" value="TPR-like_helical_dom_sf"/>
</dbReference>
<sequence>MAKPRVFIGSSVEGLPVAYAVQQNLLHDAESTVWDQGVFDLSSTTIESLTKMLHDSDFAIFVFSADDMLKIRKTESLSVRDNVMFEFGLFVGRLGRERVFFLLPQNEVFHLPTDLLGITGGKYETNRSDGSVQAATGPATNQIRTQMKALGVVPGRITGQSSSEGAVEKNEPRSWIQDYVEENYSAAKATLQAELSGQVGDQLTENLAWVLLCEVSEKGDGNTLKLEEMAQKHEDNAPIVLHLASLIRMAGNPKRAEVLLTAAKLKFPTDATVARALARYHSEASDDTRAIEELQRFGFEEFPDLALDLADALEREEKLVDAIWVIRRCYARHPSHKLLRYKYARLALQLNDREIALSLLATLCEENGKTSEYWGYLGNACFGLELFDSALSAYKRAIKEGAGDQSDAWVISNIANLMLRCDLPSEAREYLAKSLGLDKNSDYAHARMAEAIKAESAEVKKLAKLRAEGRRQILSAENSLSSLNGLAKFAFIEESTPQQV</sequence>
<dbReference type="AlphaFoldDB" id="C5CLS5"/>
<dbReference type="SUPFAM" id="SSF48452">
    <property type="entry name" value="TPR-like"/>
    <property type="match status" value="1"/>
</dbReference>
<dbReference type="OrthoDB" id="5497289at2"/>
<dbReference type="Pfam" id="PF10137">
    <property type="entry name" value="CAP12-PCTIR_TIR"/>
    <property type="match status" value="1"/>
</dbReference>
<reference evidence="2" key="1">
    <citation type="submission" date="2009-06" db="EMBL/GenBank/DDBJ databases">
        <title>Complete sequence of chromosome 1 of Variovorax paradoxus S110.</title>
        <authorList>
            <consortium name="US DOE Joint Genome Institute"/>
            <person name="Lucas S."/>
            <person name="Copeland A."/>
            <person name="Lapidus A."/>
            <person name="Glavina del Rio T."/>
            <person name="Tice H."/>
            <person name="Bruce D."/>
            <person name="Goodwin L."/>
            <person name="Pitluck S."/>
            <person name="Chertkov O."/>
            <person name="Brettin T."/>
            <person name="Detter J.C."/>
            <person name="Han C."/>
            <person name="Larimer F."/>
            <person name="Land M."/>
            <person name="Hauser L."/>
            <person name="Kyrpides N."/>
            <person name="Ovchinnikova G."/>
            <person name="Orwin P."/>
            <person name="Leadbetter J.R."/>
            <person name="Spain J.C."/>
            <person name="Han J.I."/>
        </authorList>
    </citation>
    <scope>NUCLEOTIDE SEQUENCE</scope>
    <source>
        <strain evidence="2">S110</strain>
    </source>
</reference>
<dbReference type="EMBL" id="CP001635">
    <property type="protein sequence ID" value="ACS19332.1"/>
    <property type="molecule type" value="Genomic_DNA"/>
</dbReference>
<dbReference type="eggNOG" id="COG4271">
    <property type="taxonomic scope" value="Bacteria"/>
</dbReference>
<dbReference type="GO" id="GO:0050135">
    <property type="term" value="F:NADP+ nucleosidase activity"/>
    <property type="evidence" value="ECO:0007669"/>
    <property type="project" value="InterPro"/>
</dbReference>
<dbReference type="KEGG" id="vap:Vapar_2709"/>
<dbReference type="eggNOG" id="COG0457">
    <property type="taxonomic scope" value="Bacteria"/>
</dbReference>
<feature type="domain" description="CD-NTase-associated protein 12/Pycsar effector protein TIR" evidence="1">
    <location>
        <begin position="5"/>
        <end position="123"/>
    </location>
</feature>